<dbReference type="InterPro" id="IPR050389">
    <property type="entry name" value="LysR-type_TF"/>
</dbReference>
<comment type="similarity">
    <text evidence="1">Belongs to the LysR transcriptional regulatory family.</text>
</comment>
<name>A0ABQ0AFK8_9RHOB</name>
<dbReference type="Proteomes" id="UP001441944">
    <property type="component" value="Unassembled WGS sequence"/>
</dbReference>
<dbReference type="InterPro" id="IPR005119">
    <property type="entry name" value="LysR_subst-bd"/>
</dbReference>
<protein>
    <submittedName>
        <fullName evidence="6">LysR family transcriptional regulator</fullName>
    </submittedName>
</protein>
<evidence type="ECO:0000313" key="6">
    <source>
        <dbReference type="EMBL" id="GAA6194656.1"/>
    </source>
</evidence>
<dbReference type="PANTHER" id="PTHR30118:SF15">
    <property type="entry name" value="TRANSCRIPTIONAL REGULATORY PROTEIN"/>
    <property type="match status" value="1"/>
</dbReference>
<dbReference type="CDD" id="cd08417">
    <property type="entry name" value="PBP2_Nitroaromatics_like"/>
    <property type="match status" value="1"/>
</dbReference>
<sequence length="314" mass="34389">MIYIDRMNLSGFDLNLLKVLNALLHTGSTTGAAKEVGLSQPAVSAGLKRLRHALQDPLFVRQGRMLAPTEFAQNLKVPLREVLDRTEGILSGSNSFSPKTTEAVFRLLGSDFYAELLLPPLACLLAKEAPGIKVQLVDSRLDQDIEALENRGLDMALVPQTMFPKWVETRDLLSSQFLVIARQGHAALSRRGTVPGGVMPLDLYCGLNHVLFSAAGKLQGQGDQALAALEQRRNVVMTLPGFSGVCNVVSQSDLLALVPEQFARRVAPKLGLDIYQPPFHVEPVQSVLAWHTRLSTAPAHRWLRDHIKALLEAV</sequence>
<dbReference type="PANTHER" id="PTHR30118">
    <property type="entry name" value="HTH-TYPE TRANSCRIPTIONAL REGULATOR LEUO-RELATED"/>
    <property type="match status" value="1"/>
</dbReference>
<comment type="caution">
    <text evidence="6">The sequence shown here is derived from an EMBL/GenBank/DDBJ whole genome shotgun (WGS) entry which is preliminary data.</text>
</comment>
<reference evidence="6 7" key="1">
    <citation type="submission" date="2024-04" db="EMBL/GenBank/DDBJ databases">
        <title>Draft genome sequence of Pseudophaeobacter arcticus NBRC 116598.</title>
        <authorList>
            <person name="Miyakawa T."/>
            <person name="Kusuya Y."/>
            <person name="Miura T."/>
        </authorList>
    </citation>
    <scope>NUCLEOTIDE SEQUENCE [LARGE SCALE GENOMIC DNA]</scope>
    <source>
        <strain evidence="6 7">SU-CL00105</strain>
    </source>
</reference>
<organism evidence="6 7">
    <name type="scientific">Pseudophaeobacter arcticus</name>
    <dbReference type="NCBI Taxonomy" id="385492"/>
    <lineage>
        <taxon>Bacteria</taxon>
        <taxon>Pseudomonadati</taxon>
        <taxon>Pseudomonadota</taxon>
        <taxon>Alphaproteobacteria</taxon>
        <taxon>Rhodobacterales</taxon>
        <taxon>Paracoccaceae</taxon>
        <taxon>Pseudophaeobacter</taxon>
    </lineage>
</organism>
<accession>A0ABQ0AFK8</accession>
<gene>
    <name evidence="6" type="ORF">NBRC116598_01000</name>
</gene>
<evidence type="ECO:0000259" key="5">
    <source>
        <dbReference type="PROSITE" id="PS50931"/>
    </source>
</evidence>
<dbReference type="SUPFAM" id="SSF53850">
    <property type="entry name" value="Periplasmic binding protein-like II"/>
    <property type="match status" value="1"/>
</dbReference>
<evidence type="ECO:0000256" key="1">
    <source>
        <dbReference type="ARBA" id="ARBA00009437"/>
    </source>
</evidence>
<keyword evidence="7" id="KW-1185">Reference proteome</keyword>
<dbReference type="InterPro" id="IPR000847">
    <property type="entry name" value="LysR_HTH_N"/>
</dbReference>
<evidence type="ECO:0000256" key="2">
    <source>
        <dbReference type="ARBA" id="ARBA00023015"/>
    </source>
</evidence>
<dbReference type="Gene3D" id="1.10.10.10">
    <property type="entry name" value="Winged helix-like DNA-binding domain superfamily/Winged helix DNA-binding domain"/>
    <property type="match status" value="1"/>
</dbReference>
<feature type="domain" description="HTH lysR-type" evidence="5">
    <location>
        <begin position="12"/>
        <end position="69"/>
    </location>
</feature>
<dbReference type="SUPFAM" id="SSF46785">
    <property type="entry name" value="Winged helix' DNA-binding domain"/>
    <property type="match status" value="1"/>
</dbReference>
<dbReference type="Gene3D" id="3.40.190.10">
    <property type="entry name" value="Periplasmic binding protein-like II"/>
    <property type="match status" value="2"/>
</dbReference>
<dbReference type="Pfam" id="PF03466">
    <property type="entry name" value="LysR_substrate"/>
    <property type="match status" value="1"/>
</dbReference>
<dbReference type="Pfam" id="PF00126">
    <property type="entry name" value="HTH_1"/>
    <property type="match status" value="1"/>
</dbReference>
<keyword evidence="4" id="KW-0804">Transcription</keyword>
<keyword evidence="2" id="KW-0805">Transcription regulation</keyword>
<evidence type="ECO:0000256" key="4">
    <source>
        <dbReference type="ARBA" id="ARBA00023163"/>
    </source>
</evidence>
<proteinExistence type="inferred from homology"/>
<keyword evidence="3" id="KW-0238">DNA-binding</keyword>
<dbReference type="PROSITE" id="PS50931">
    <property type="entry name" value="HTH_LYSR"/>
    <property type="match status" value="1"/>
</dbReference>
<dbReference type="InterPro" id="IPR036390">
    <property type="entry name" value="WH_DNA-bd_sf"/>
</dbReference>
<dbReference type="PRINTS" id="PR00039">
    <property type="entry name" value="HTHLYSR"/>
</dbReference>
<evidence type="ECO:0000256" key="3">
    <source>
        <dbReference type="ARBA" id="ARBA00023125"/>
    </source>
</evidence>
<dbReference type="InterPro" id="IPR037402">
    <property type="entry name" value="YidZ_PBP2"/>
</dbReference>
<evidence type="ECO:0000313" key="7">
    <source>
        <dbReference type="Proteomes" id="UP001441944"/>
    </source>
</evidence>
<dbReference type="InterPro" id="IPR036388">
    <property type="entry name" value="WH-like_DNA-bd_sf"/>
</dbReference>
<dbReference type="EMBL" id="BAABWU010000001">
    <property type="protein sequence ID" value="GAA6194656.1"/>
    <property type="molecule type" value="Genomic_DNA"/>
</dbReference>